<feature type="chain" id="PRO_5040946653" evidence="1">
    <location>
        <begin position="21"/>
        <end position="430"/>
    </location>
</feature>
<evidence type="ECO:0000259" key="2">
    <source>
        <dbReference type="Pfam" id="PF01979"/>
    </source>
</evidence>
<dbReference type="SUPFAM" id="SSF51556">
    <property type="entry name" value="Metallo-dependent hydrolases"/>
    <property type="match status" value="1"/>
</dbReference>
<dbReference type="RefSeq" id="WP_225699660.1">
    <property type="nucleotide sequence ID" value="NZ_JAIXNE010000007.1"/>
</dbReference>
<proteinExistence type="predicted"/>
<dbReference type="Gene3D" id="2.30.40.10">
    <property type="entry name" value="Urease, subunit C, domain 1"/>
    <property type="match status" value="1"/>
</dbReference>
<dbReference type="InterPro" id="IPR051781">
    <property type="entry name" value="Metallo-dep_Hydrolase"/>
</dbReference>
<dbReference type="Proteomes" id="UP001139409">
    <property type="component" value="Unassembled WGS sequence"/>
</dbReference>
<feature type="signal peptide" evidence="1">
    <location>
        <begin position="1"/>
        <end position="20"/>
    </location>
</feature>
<keyword evidence="1" id="KW-0732">Signal</keyword>
<sequence>MNQLFRGLLVSLIFSSVLMAQEKPIAFTNAHIIPIEGAEIEKGTLLIQNGRILEVGASVNIPSDATTVDASGKVIMPGLVDTHSHLGGPSGGDRSAALNPEVRVLDALDPTSDGFKRALAGGITTLNVMPGSGHLMSGQTVYLKLRKGARKIEDLLFCSDPLNDICGGMKMANGTNPINGTPNFPGTRAKSAAMARTLYTKAQEYKKKVEEAASDTSKQAPPRDLQMEGLVEILDGKRIVHFHTHRHDDVLTAIRLSQEFGFKVVLHHVSEAWKVADEIAAAGVPASIIVIDSPGGKLEAMDLRNTNGARLEQAGAMVGFHTDDGITDSRFFIRSAAVGVREGMSREAALKALTLAGAEMLELDDQLGSLEKGKDADFIILNGDPFSVYTHVEQTWVEGQQVFDRSQPEDHAFATGGYKVYRSTLHIHAE</sequence>
<dbReference type="GO" id="GO:0016810">
    <property type="term" value="F:hydrolase activity, acting on carbon-nitrogen (but not peptide) bonds"/>
    <property type="evidence" value="ECO:0007669"/>
    <property type="project" value="InterPro"/>
</dbReference>
<dbReference type="Pfam" id="PF01979">
    <property type="entry name" value="Amidohydro_1"/>
    <property type="match status" value="1"/>
</dbReference>
<dbReference type="InterPro" id="IPR011059">
    <property type="entry name" value="Metal-dep_hydrolase_composite"/>
</dbReference>
<dbReference type="InterPro" id="IPR032466">
    <property type="entry name" value="Metal_Hydrolase"/>
</dbReference>
<evidence type="ECO:0000256" key="1">
    <source>
        <dbReference type="SAM" id="SignalP"/>
    </source>
</evidence>
<name>A0A9X1L1G2_9BACT</name>
<dbReference type="Gene3D" id="3.20.20.140">
    <property type="entry name" value="Metal-dependent hydrolases"/>
    <property type="match status" value="1"/>
</dbReference>
<evidence type="ECO:0000313" key="3">
    <source>
        <dbReference type="EMBL" id="MCA6078799.1"/>
    </source>
</evidence>
<dbReference type="SUPFAM" id="SSF51338">
    <property type="entry name" value="Composite domain of metallo-dependent hydrolases"/>
    <property type="match status" value="1"/>
</dbReference>
<dbReference type="PANTHER" id="PTHR43135">
    <property type="entry name" value="ALPHA-D-RIBOSE 1-METHYLPHOSPHONATE 5-TRIPHOSPHATE DIPHOSPHATASE"/>
    <property type="match status" value="1"/>
</dbReference>
<feature type="domain" description="Amidohydrolase-related" evidence="2">
    <location>
        <begin position="74"/>
        <end position="400"/>
    </location>
</feature>
<dbReference type="InterPro" id="IPR006680">
    <property type="entry name" value="Amidohydro-rel"/>
</dbReference>
<accession>A0A9X1L1G2</accession>
<evidence type="ECO:0000313" key="4">
    <source>
        <dbReference type="Proteomes" id="UP001139409"/>
    </source>
</evidence>
<protein>
    <submittedName>
        <fullName evidence="3">Amidohydrolase family protein</fullName>
    </submittedName>
</protein>
<dbReference type="AlphaFoldDB" id="A0A9X1L1G2"/>
<reference evidence="3" key="1">
    <citation type="submission" date="2021-09" db="EMBL/GenBank/DDBJ databases">
        <title>Fulvivirga sp. isolated from coastal sediment.</title>
        <authorList>
            <person name="Yu H."/>
        </authorList>
    </citation>
    <scope>NUCLEOTIDE SEQUENCE</scope>
    <source>
        <strain evidence="3">1062</strain>
    </source>
</reference>
<dbReference type="EMBL" id="JAIXNE010000007">
    <property type="protein sequence ID" value="MCA6078799.1"/>
    <property type="molecule type" value="Genomic_DNA"/>
</dbReference>
<keyword evidence="4" id="KW-1185">Reference proteome</keyword>
<organism evidence="3 4">
    <name type="scientific">Fulvivirga sedimenti</name>
    <dbReference type="NCBI Taxonomy" id="2879465"/>
    <lineage>
        <taxon>Bacteria</taxon>
        <taxon>Pseudomonadati</taxon>
        <taxon>Bacteroidota</taxon>
        <taxon>Cytophagia</taxon>
        <taxon>Cytophagales</taxon>
        <taxon>Fulvivirgaceae</taxon>
        <taxon>Fulvivirga</taxon>
    </lineage>
</organism>
<dbReference type="PANTHER" id="PTHR43135:SF3">
    <property type="entry name" value="ALPHA-D-RIBOSE 1-METHYLPHOSPHONATE 5-TRIPHOSPHATE DIPHOSPHATASE"/>
    <property type="match status" value="1"/>
</dbReference>
<comment type="caution">
    <text evidence="3">The sequence shown here is derived from an EMBL/GenBank/DDBJ whole genome shotgun (WGS) entry which is preliminary data.</text>
</comment>
<gene>
    <name evidence="3" type="ORF">LDX50_28245</name>
</gene>